<feature type="region of interest" description="Disordered" evidence="9">
    <location>
        <begin position="825"/>
        <end position="844"/>
    </location>
</feature>
<keyword evidence="3" id="KW-0853">WD repeat</keyword>
<feature type="region of interest" description="Disordered" evidence="9">
    <location>
        <begin position="582"/>
        <end position="602"/>
    </location>
</feature>
<evidence type="ECO:0000259" key="10">
    <source>
        <dbReference type="Pfam" id="PF17034"/>
    </source>
</evidence>
<dbReference type="SUPFAM" id="SSF50978">
    <property type="entry name" value="WD40 repeat-like"/>
    <property type="match status" value="1"/>
</dbReference>
<feature type="compositionally biased region" description="Gly residues" evidence="9">
    <location>
        <begin position="192"/>
        <end position="202"/>
    </location>
</feature>
<dbReference type="CDD" id="cd16691">
    <property type="entry name" value="mRING-H2-C3H3C2_Mio"/>
    <property type="match status" value="1"/>
</dbReference>
<dbReference type="GO" id="GO:0003700">
    <property type="term" value="F:DNA-binding transcription factor activity"/>
    <property type="evidence" value="ECO:0007669"/>
    <property type="project" value="InterPro"/>
</dbReference>
<evidence type="ECO:0000256" key="3">
    <source>
        <dbReference type="ARBA" id="ARBA00022574"/>
    </source>
</evidence>
<dbReference type="InterPro" id="IPR001289">
    <property type="entry name" value="NFYA"/>
</dbReference>
<feature type="compositionally biased region" description="Low complexity" evidence="9">
    <location>
        <begin position="583"/>
        <end position="598"/>
    </location>
</feature>
<keyword evidence="4" id="KW-0677">Repeat</keyword>
<evidence type="ECO:0000256" key="5">
    <source>
        <dbReference type="ARBA" id="ARBA00023015"/>
    </source>
</evidence>
<dbReference type="PANTHER" id="PTHR16453">
    <property type="entry name" value="WD40 DOMAIN-CONTAINING PROTEIN MIO FAMILY MEMBER"/>
    <property type="match status" value="1"/>
</dbReference>
<organism evidence="12 13">
    <name type="scientific">Phytophthora infestans</name>
    <name type="common">Potato late blight agent</name>
    <name type="synonym">Botrytis infestans</name>
    <dbReference type="NCBI Taxonomy" id="4787"/>
    <lineage>
        <taxon>Eukaryota</taxon>
        <taxon>Sar</taxon>
        <taxon>Stramenopiles</taxon>
        <taxon>Oomycota</taxon>
        <taxon>Peronosporomycetes</taxon>
        <taxon>Peronosporales</taxon>
        <taxon>Peronosporaceae</taxon>
        <taxon>Phytophthora</taxon>
    </lineage>
</organism>
<evidence type="ECO:0000313" key="12">
    <source>
        <dbReference type="EMBL" id="KAF4045048.1"/>
    </source>
</evidence>
<feature type="compositionally biased region" description="Polar residues" evidence="9">
    <location>
        <begin position="1262"/>
        <end position="1280"/>
    </location>
</feature>
<feature type="compositionally biased region" description="Polar residues" evidence="9">
    <location>
        <begin position="1287"/>
        <end position="1300"/>
    </location>
</feature>
<comment type="similarity">
    <text evidence="2">Belongs to the WD repeat mio family.</text>
</comment>
<feature type="region of interest" description="Disordered" evidence="9">
    <location>
        <begin position="1198"/>
        <end position="1337"/>
    </location>
</feature>
<dbReference type="PANTHER" id="PTHR16453:SF9">
    <property type="entry name" value="GATOR COMPLEX PROTEIN MIOS"/>
    <property type="match status" value="1"/>
</dbReference>
<dbReference type="SMART" id="SM00320">
    <property type="entry name" value="WD40"/>
    <property type="match status" value="4"/>
</dbReference>
<evidence type="ECO:0000256" key="4">
    <source>
        <dbReference type="ARBA" id="ARBA00022737"/>
    </source>
</evidence>
<dbReference type="InterPro" id="IPR049092">
    <property type="entry name" value="MIOS_a-sol"/>
</dbReference>
<feature type="region of interest" description="Disordered" evidence="9">
    <location>
        <begin position="157"/>
        <end position="202"/>
    </location>
</feature>
<keyword evidence="5" id="KW-0805">Transcription regulation</keyword>
<feature type="compositionally biased region" description="Basic and acidic residues" evidence="9">
    <location>
        <begin position="1325"/>
        <end position="1337"/>
    </location>
</feature>
<dbReference type="Proteomes" id="UP000602510">
    <property type="component" value="Unassembled WGS sequence"/>
</dbReference>
<evidence type="ECO:0000313" key="13">
    <source>
        <dbReference type="Proteomes" id="UP000602510"/>
    </source>
</evidence>
<dbReference type="GO" id="GO:0003677">
    <property type="term" value="F:DNA binding"/>
    <property type="evidence" value="ECO:0007669"/>
    <property type="project" value="UniProtKB-KW"/>
</dbReference>
<dbReference type="InterPro" id="IPR001680">
    <property type="entry name" value="WD40_rpt"/>
</dbReference>
<evidence type="ECO:0000256" key="2">
    <source>
        <dbReference type="ARBA" id="ARBA00009713"/>
    </source>
</evidence>
<feature type="domain" description="MIOS-like alpha-solenoid" evidence="11">
    <location>
        <begin position="693"/>
        <end position="817"/>
    </location>
</feature>
<feature type="region of interest" description="Disordered" evidence="9">
    <location>
        <begin position="644"/>
        <end position="680"/>
    </location>
</feature>
<evidence type="ECO:0000256" key="6">
    <source>
        <dbReference type="ARBA" id="ARBA00023125"/>
    </source>
</evidence>
<reference evidence="12" key="1">
    <citation type="submission" date="2020-04" db="EMBL/GenBank/DDBJ databases">
        <title>Hybrid Assembly of Korean Phytophthora infestans isolates.</title>
        <authorList>
            <person name="Prokchorchik M."/>
            <person name="Lee Y."/>
            <person name="Seo J."/>
            <person name="Cho J.-H."/>
            <person name="Park Y.-E."/>
            <person name="Jang D.-C."/>
            <person name="Im J.-S."/>
            <person name="Choi J.-G."/>
            <person name="Park H.-J."/>
            <person name="Lee G.-B."/>
            <person name="Lee Y.-G."/>
            <person name="Hong S.-Y."/>
            <person name="Cho K."/>
            <person name="Sohn K.H."/>
        </authorList>
    </citation>
    <scope>NUCLEOTIDE SEQUENCE</scope>
    <source>
        <strain evidence="12">KR_1_A1</strain>
    </source>
</reference>
<evidence type="ECO:0000256" key="1">
    <source>
        <dbReference type="ARBA" id="ARBA00004123"/>
    </source>
</evidence>
<dbReference type="InterPro" id="IPR037593">
    <property type="entry name" value="MIOS/Sea4"/>
</dbReference>
<feature type="compositionally biased region" description="Low complexity" evidence="9">
    <location>
        <begin position="1235"/>
        <end position="1261"/>
    </location>
</feature>
<dbReference type="Pfam" id="PF17034">
    <property type="entry name" value="zinc_ribbon_16"/>
    <property type="match status" value="1"/>
</dbReference>
<dbReference type="Pfam" id="PF21719">
    <property type="entry name" value="MIOS_a-sol"/>
    <property type="match status" value="1"/>
</dbReference>
<dbReference type="GO" id="GO:0005634">
    <property type="term" value="C:nucleus"/>
    <property type="evidence" value="ECO:0007669"/>
    <property type="project" value="UniProtKB-SubCell"/>
</dbReference>
<evidence type="ECO:0000256" key="9">
    <source>
        <dbReference type="SAM" id="MobiDB-lite"/>
    </source>
</evidence>
<dbReference type="InterPro" id="IPR015943">
    <property type="entry name" value="WD40/YVTN_repeat-like_dom_sf"/>
</dbReference>
<accession>A0A833WL81</accession>
<sequence length="1337" mass="144635">MSKRTVVEWSPHDASLFAVGADNLRLFEVTTSSSSSGDYADVAPELSAPSTQRKRAFRVVRINAKVSQLKCLQWYPFNAKPLLIATGTGSGKVLLCDFEDPRARVMREFLPKYSRPCHAVAWNPSVPNQLAAGFEKVRSDFCTLVWDLNTSNAVGVAGGGQGMPRSSSSGNIESLVDQDGGTERSLNIRKGGSNGGGSASVGVGGGSNGFSAADSKPVHELANSEATMALSWVPLQPTCLATGTGFKWLRVYDLRTKGSSPMSVVAHNKAVLGVVFDHHRPHLLATYSDAPQEPVKVWDIRQLESSSGPLFSLYQTSKNLSQVSWCPSKPGILVTASTEEKWVSLWDVTKQESGSSTLKKPFRRRYTSEPLTSFSWQHVDSPSRIQRATNAGKSSSAQKHQLTAAAFPNRLLTASVNGEIGDISVHDAMPLSLSSHGAVTFGCGRLLFGGAVSGPGLGTSAMTRLSLEEDVASVSRGEEDISNEMYKLAKQGYSIGLSKNLKLFNEPTQRGRQLRNLWLWVDQVEALRRIRASRVEQSRSTSNGLGNSAVNAAMAGPLRGWPVDPNALVIAGVKSLLTAIGDPSTASRPSSSGSMATAQEDSREEELVVTVVSVMKTDQVLGCQYFEGPGRRLGLLACNWDPDSGQGASRSSSTGVGGPGLDNAAGRNMHRSSSSIWNPQKQYDENAHFANRSWNENGRHELQNILNRCELEGNYARAAALAVFHGDLNAAVALLQKGATWLTQMQHLNVGVSSPYSPDLLQLIAMSVAGYSASIASTGGLSLWSNMTQQLLKRSEIMSQANPRYFHAMLSFLCVASSASSSNSTNMNAMRASQQPPRRGNSRRQWGSVDGLAAFGARPASAGAYSAILNDITLPLSDRLAFACRYLQADELLAFVAQHEEESEQFGRLEGLIVTGLNADGIRLLQTYLDMTGDVQTLALLAARLPSSYVAKSSRLEKWIQIYKDLLNQWQLFHERARFDVGRSQLEDLLNGFTSFSRDFDAEEFQAELAAPSTLSVPPQLFVRCNFCNASLSLSSLLRLGGSHSSWLNRAKPKLTCCPTCRKPLPQCALCLLPFGSLNPYFELAHRRSRQTSEAVSNLVSSVAADNGGVLKEPKTGKNEYENLAQLSSIPFVEWFTWCQSCKHGGHAHHLADWFKAHTVCPVTDCNCQCQHLDLPIVGDDNQMQLIEQQRASAAALATQRAVSKDKKKKQQYQQQKQEAKASVRGPKKSFLEKQQQQQASLGSQSSQHSFSVSSAMGSGSTYRSYSSAQLRPTSGSNSGYPPPFSLSGSNSMANISSGGNTIGPGSNIGSGTVSDGISLGNKLDQLEKDKSNYQYM</sequence>
<evidence type="ECO:0000259" key="11">
    <source>
        <dbReference type="Pfam" id="PF21719"/>
    </source>
</evidence>
<keyword evidence="8" id="KW-0539">Nucleus</keyword>
<dbReference type="Gene3D" id="2.130.10.10">
    <property type="entry name" value="YVTN repeat-like/Quinoprotein amine dehydrogenase"/>
    <property type="match status" value="2"/>
</dbReference>
<dbReference type="EMBL" id="WSZM01000055">
    <property type="protein sequence ID" value="KAF4045048.1"/>
    <property type="molecule type" value="Genomic_DNA"/>
</dbReference>
<keyword evidence="7" id="KW-0804">Transcription</keyword>
<dbReference type="PROSITE" id="PS51152">
    <property type="entry name" value="NFYA_HAP2_2"/>
    <property type="match status" value="1"/>
</dbReference>
<keyword evidence="6" id="KW-0238">DNA-binding</keyword>
<name>A0A833WL81_PHYIN</name>
<evidence type="ECO:0000256" key="7">
    <source>
        <dbReference type="ARBA" id="ARBA00023163"/>
    </source>
</evidence>
<comment type="caution">
    <text evidence="12">The sequence shown here is derived from an EMBL/GenBank/DDBJ whole genome shotgun (WGS) entry which is preliminary data.</text>
</comment>
<proteinExistence type="inferred from homology"/>
<dbReference type="InterPro" id="IPR031488">
    <property type="entry name" value="Zn_ribbon_mio"/>
</dbReference>
<keyword evidence="13" id="KW-1185">Reference proteome</keyword>
<gene>
    <name evidence="12" type="ORF">GN244_ATG02430</name>
</gene>
<evidence type="ECO:0000256" key="8">
    <source>
        <dbReference type="ARBA" id="ARBA00023242"/>
    </source>
</evidence>
<dbReference type="GO" id="GO:0005737">
    <property type="term" value="C:cytoplasm"/>
    <property type="evidence" value="ECO:0007669"/>
    <property type="project" value="TreeGrafter"/>
</dbReference>
<dbReference type="Pfam" id="PF21720">
    <property type="entry name" value="MIOS_WD40"/>
    <property type="match status" value="2"/>
</dbReference>
<comment type="subcellular location">
    <subcellularLocation>
        <location evidence="1">Nucleus</location>
    </subcellularLocation>
</comment>
<protein>
    <submittedName>
        <fullName evidence="12">Zinc-ribbon like family</fullName>
    </submittedName>
</protein>
<feature type="compositionally biased region" description="Polar residues" evidence="9">
    <location>
        <begin position="671"/>
        <end position="680"/>
    </location>
</feature>
<dbReference type="InterPro" id="IPR036322">
    <property type="entry name" value="WD40_repeat_dom_sf"/>
</dbReference>
<feature type="domain" description="GATOR2 complex protein MIO zinc-ribbon like" evidence="10">
    <location>
        <begin position="1126"/>
        <end position="1172"/>
    </location>
</feature>